<proteinExistence type="predicted"/>
<feature type="chain" id="PRO_5043879869" evidence="1">
    <location>
        <begin position="19"/>
        <end position="129"/>
    </location>
</feature>
<feature type="signal peptide" evidence="1">
    <location>
        <begin position="1"/>
        <end position="18"/>
    </location>
</feature>
<dbReference type="Proteomes" id="UP001431532">
    <property type="component" value="Unassembled WGS sequence"/>
</dbReference>
<protein>
    <submittedName>
        <fullName evidence="2">Uncharacterized protein</fullName>
    </submittedName>
</protein>
<reference evidence="2" key="1">
    <citation type="submission" date="2023-05" db="EMBL/GenBank/DDBJ databases">
        <title>Mariniplasma microaerophilum sp. nov., a novel anaerobic mollicute isolated from terrestrial mud volcano, Taman Peninsula, Russia.</title>
        <authorList>
            <person name="Khomyakova M.A."/>
            <person name="Merkel A.Y."/>
            <person name="Slobodkin A.I."/>
        </authorList>
    </citation>
    <scope>NUCLEOTIDE SEQUENCE</scope>
    <source>
        <strain evidence="2">M4Ah</strain>
    </source>
</reference>
<dbReference type="PROSITE" id="PS51257">
    <property type="entry name" value="PROKAR_LIPOPROTEIN"/>
    <property type="match status" value="1"/>
</dbReference>
<evidence type="ECO:0000313" key="3">
    <source>
        <dbReference type="Proteomes" id="UP001431532"/>
    </source>
</evidence>
<sequence>MKKIILLLFIVITAVGLASCKGSDEPVDLTIHVAQETFVNRQIEVHVIVPIKLKNIAELNEIAMNIASQKYEEHFDEIGTQTHTLTIYVYASSAEFTANNPSLGTLSFDINKDITSPGLSILENALKIE</sequence>
<keyword evidence="3" id="KW-1185">Reference proteome</keyword>
<evidence type="ECO:0000256" key="1">
    <source>
        <dbReference type="SAM" id="SignalP"/>
    </source>
</evidence>
<organism evidence="2 3">
    <name type="scientific">Peloplasma aerotolerans</name>
    <dbReference type="NCBI Taxonomy" id="3044389"/>
    <lineage>
        <taxon>Bacteria</taxon>
        <taxon>Bacillati</taxon>
        <taxon>Mycoplasmatota</taxon>
        <taxon>Mollicutes</taxon>
        <taxon>Acholeplasmatales</taxon>
        <taxon>Acholeplasmataceae</taxon>
        <taxon>Peloplasma</taxon>
    </lineage>
</organism>
<gene>
    <name evidence="2" type="ORF">QJ521_06590</name>
</gene>
<dbReference type="RefSeq" id="WP_282839654.1">
    <property type="nucleotide sequence ID" value="NZ_JASCXW010000021.1"/>
</dbReference>
<name>A0AAW6U976_9MOLU</name>
<evidence type="ECO:0000313" key="2">
    <source>
        <dbReference type="EMBL" id="MDI6453224.1"/>
    </source>
</evidence>
<dbReference type="AlphaFoldDB" id="A0AAW6U976"/>
<dbReference type="EMBL" id="JASCXW010000021">
    <property type="protein sequence ID" value="MDI6453224.1"/>
    <property type="molecule type" value="Genomic_DNA"/>
</dbReference>
<keyword evidence="1" id="KW-0732">Signal</keyword>
<accession>A0AAW6U976</accession>
<comment type="caution">
    <text evidence="2">The sequence shown here is derived from an EMBL/GenBank/DDBJ whole genome shotgun (WGS) entry which is preliminary data.</text>
</comment>